<evidence type="ECO:0000256" key="2">
    <source>
        <dbReference type="ARBA" id="ARBA00022670"/>
    </source>
</evidence>
<evidence type="ECO:0000259" key="11">
    <source>
        <dbReference type="SMART" id="SM00848"/>
    </source>
</evidence>
<dbReference type="Pfam" id="PF08246">
    <property type="entry name" value="Inhibitor_I29"/>
    <property type="match status" value="1"/>
</dbReference>
<evidence type="ECO:0000259" key="10">
    <source>
        <dbReference type="SMART" id="SM00645"/>
    </source>
</evidence>
<dbReference type="PRINTS" id="PR00705">
    <property type="entry name" value="PAPAIN"/>
</dbReference>
<dbReference type="InterPro" id="IPR039417">
    <property type="entry name" value="Peptidase_C1A_papain-like"/>
</dbReference>
<feature type="domain" description="Cystatin" evidence="9">
    <location>
        <begin position="198"/>
        <end position="309"/>
    </location>
</feature>
<keyword evidence="7" id="KW-1015">Disulfide bond</keyword>
<organism evidence="12 13">
    <name type="scientific">Mytilus galloprovincialis</name>
    <name type="common">Mediterranean mussel</name>
    <dbReference type="NCBI Taxonomy" id="29158"/>
    <lineage>
        <taxon>Eukaryota</taxon>
        <taxon>Metazoa</taxon>
        <taxon>Spiralia</taxon>
        <taxon>Lophotrochozoa</taxon>
        <taxon>Mollusca</taxon>
        <taxon>Bivalvia</taxon>
        <taxon>Autobranchia</taxon>
        <taxon>Pteriomorphia</taxon>
        <taxon>Mytilida</taxon>
        <taxon>Mytiloidea</taxon>
        <taxon>Mytilidae</taxon>
        <taxon>Mytilinae</taxon>
        <taxon>Mytilus</taxon>
    </lineage>
</organism>
<dbReference type="SMART" id="SM00645">
    <property type="entry name" value="Pept_C1"/>
    <property type="match status" value="1"/>
</dbReference>
<comment type="caution">
    <text evidence="12">The sequence shown here is derived from an EMBL/GenBank/DDBJ whole genome shotgun (WGS) entry which is preliminary data.</text>
</comment>
<dbReference type="InterPro" id="IPR018073">
    <property type="entry name" value="Prot_inh_cystat_CS"/>
</dbReference>
<dbReference type="CDD" id="cd02248">
    <property type="entry name" value="Peptidase_C1A"/>
    <property type="match status" value="1"/>
</dbReference>
<evidence type="ECO:0000256" key="7">
    <source>
        <dbReference type="ARBA" id="ARBA00023157"/>
    </source>
</evidence>
<dbReference type="SMART" id="SM00043">
    <property type="entry name" value="CY"/>
    <property type="match status" value="2"/>
</dbReference>
<dbReference type="InterPro" id="IPR025660">
    <property type="entry name" value="Pept_his_AS"/>
</dbReference>
<evidence type="ECO:0000313" key="12">
    <source>
        <dbReference type="EMBL" id="VDI66063.1"/>
    </source>
</evidence>
<dbReference type="SUPFAM" id="SSF54001">
    <property type="entry name" value="Cysteine proteinases"/>
    <property type="match status" value="1"/>
</dbReference>
<dbReference type="CDD" id="cd00042">
    <property type="entry name" value="CY"/>
    <property type="match status" value="1"/>
</dbReference>
<dbReference type="InterPro" id="IPR000010">
    <property type="entry name" value="Cystatin_dom"/>
</dbReference>
<evidence type="ECO:0000256" key="1">
    <source>
        <dbReference type="ARBA" id="ARBA00008455"/>
    </source>
</evidence>
<keyword evidence="8" id="KW-0325">Glycoprotein</keyword>
<feature type="domain" description="Cystatin" evidence="9">
    <location>
        <begin position="102"/>
        <end position="184"/>
    </location>
</feature>
<dbReference type="PANTHER" id="PTHR12411">
    <property type="entry name" value="CYSTEINE PROTEASE FAMILY C1-RELATED"/>
    <property type="match status" value="1"/>
</dbReference>
<dbReference type="InterPro" id="IPR038765">
    <property type="entry name" value="Papain-like_cys_pep_sf"/>
</dbReference>
<protein>
    <submittedName>
        <fullName evidence="12">Cathepsin F</fullName>
        <ecNumber evidence="12">3.4.22.41</ecNumber>
    </submittedName>
</protein>
<dbReference type="FunFam" id="3.90.70.10:FF:000130">
    <property type="entry name" value="Cysteine proteinase 1"/>
    <property type="match status" value="1"/>
</dbReference>
<dbReference type="Pfam" id="PF00112">
    <property type="entry name" value="Peptidase_C1"/>
    <property type="match status" value="1"/>
</dbReference>
<dbReference type="InterPro" id="IPR013201">
    <property type="entry name" value="Prot_inhib_I29"/>
</dbReference>
<evidence type="ECO:0000313" key="13">
    <source>
        <dbReference type="Proteomes" id="UP000596742"/>
    </source>
</evidence>
<keyword evidence="2" id="KW-0645">Protease</keyword>
<dbReference type="OrthoDB" id="387093at2759"/>
<reference evidence="12" key="1">
    <citation type="submission" date="2018-11" db="EMBL/GenBank/DDBJ databases">
        <authorList>
            <person name="Alioto T."/>
            <person name="Alioto T."/>
        </authorList>
    </citation>
    <scope>NUCLEOTIDE SEQUENCE</scope>
</reference>
<evidence type="ECO:0000256" key="3">
    <source>
        <dbReference type="ARBA" id="ARBA00022729"/>
    </source>
</evidence>
<evidence type="ECO:0000256" key="8">
    <source>
        <dbReference type="ARBA" id="ARBA00023180"/>
    </source>
</evidence>
<keyword evidence="6" id="KW-0865">Zymogen</keyword>
<dbReference type="PROSITE" id="PS00287">
    <property type="entry name" value="CYSTATIN"/>
    <property type="match status" value="1"/>
</dbReference>
<keyword evidence="4 12" id="KW-0378">Hydrolase</keyword>
<keyword evidence="13" id="KW-1185">Reference proteome</keyword>
<dbReference type="SUPFAM" id="SSF54403">
    <property type="entry name" value="Cystatin/monellin"/>
    <property type="match status" value="2"/>
</dbReference>
<dbReference type="Gene3D" id="1.10.287.2250">
    <property type="match status" value="1"/>
</dbReference>
<feature type="domain" description="Cathepsin propeptide inhibitor" evidence="11">
    <location>
        <begin position="332"/>
        <end position="389"/>
    </location>
</feature>
<dbReference type="InterPro" id="IPR025661">
    <property type="entry name" value="Pept_asp_AS"/>
</dbReference>
<evidence type="ECO:0000256" key="4">
    <source>
        <dbReference type="ARBA" id="ARBA00022801"/>
    </source>
</evidence>
<sequence>MISWEYCCVSGKKWSQLTADVQHMFHCFVRKDHRNYLRFLWHKDNDLQENLVEYRMRVHVFGNSPSPAVATLGLRKAAQASEQEFGSHVTSFVTRDFYVDDGLTSCPTKEEAVKLMKDTQQALAKYGNLRLHKFASNCAEVVAGYIYKYTLTLNTADGGKQECTFKIWYKEWMNFVQVEQSDCKPAGIVKRQLGGGHFLAGGVSAADCNSDKFQAPLQEAVRHVNMMSNSMFHMTPVQVTKCTSQVVAGAKYTMNVDFQQSETCMNDKDHMTSLLADCPPSNSATHTDHFQCTVVYAPWHKTQYETDCKMVQTKPKPKFGNDGHDLCHGGMFKDFQKKHQKFYSTEEEEKKRFGIFCENMKTVRMIQEKEQGTAVYGATKFADLTEKEFKKYVGKKWNLIKNTNKDMKQAFIRPRSIPESFDWRDHNAVSDVKNQGSCGSCWAFSTTGNIEGQWAIQKKQLVSLSEQELVSCDKVDQGCEGGLPSNAYKEIERLGGLETESEYKYDGVDEKCTFNRSDAKFYVNGSLSISSDEKEMAQWLYENGPISIGINAFMMQFYMGGISHPWKIFCNPKELDHGVLIVGYGVDGSKPYWIVKNSWGPDWGEKGYYLVYRGDGVCGLNTMCTSAIVK</sequence>
<name>A0A8B6GN74_MYTGA</name>
<comment type="similarity">
    <text evidence="1">Belongs to the peptidase C1 family.</text>
</comment>
<dbReference type="GO" id="GO:0006508">
    <property type="term" value="P:proteolysis"/>
    <property type="evidence" value="ECO:0007669"/>
    <property type="project" value="UniProtKB-KW"/>
</dbReference>
<dbReference type="Proteomes" id="UP000596742">
    <property type="component" value="Unassembled WGS sequence"/>
</dbReference>
<evidence type="ECO:0000256" key="6">
    <source>
        <dbReference type="ARBA" id="ARBA00023145"/>
    </source>
</evidence>
<dbReference type="PROSITE" id="PS00640">
    <property type="entry name" value="THIOL_PROTEASE_ASN"/>
    <property type="match status" value="1"/>
</dbReference>
<dbReference type="InterPro" id="IPR000169">
    <property type="entry name" value="Pept_cys_AS"/>
</dbReference>
<accession>A0A8B6GN74</accession>
<dbReference type="Pfam" id="PF00031">
    <property type="entry name" value="Cystatin"/>
    <property type="match status" value="1"/>
</dbReference>
<dbReference type="AlphaFoldDB" id="A0A8B6GN74"/>
<dbReference type="InterPro" id="IPR000668">
    <property type="entry name" value="Peptidase_C1A_C"/>
</dbReference>
<dbReference type="GO" id="GO:0004869">
    <property type="term" value="F:cysteine-type endopeptidase inhibitor activity"/>
    <property type="evidence" value="ECO:0007669"/>
    <property type="project" value="InterPro"/>
</dbReference>
<dbReference type="SMART" id="SM00848">
    <property type="entry name" value="Inhibitor_I29"/>
    <property type="match status" value="1"/>
</dbReference>
<dbReference type="Gene3D" id="3.10.450.10">
    <property type="match status" value="2"/>
</dbReference>
<keyword evidence="5" id="KW-0788">Thiol protease</keyword>
<dbReference type="Gene3D" id="3.90.70.10">
    <property type="entry name" value="Cysteine proteinases"/>
    <property type="match status" value="1"/>
</dbReference>
<evidence type="ECO:0000256" key="5">
    <source>
        <dbReference type="ARBA" id="ARBA00022807"/>
    </source>
</evidence>
<dbReference type="PROSITE" id="PS00639">
    <property type="entry name" value="THIOL_PROTEASE_HIS"/>
    <property type="match status" value="1"/>
</dbReference>
<proteinExistence type="inferred from homology"/>
<dbReference type="EC" id="3.4.22.41" evidence="12"/>
<keyword evidence="3" id="KW-0732">Signal</keyword>
<evidence type="ECO:0000259" key="9">
    <source>
        <dbReference type="SMART" id="SM00043"/>
    </source>
</evidence>
<gene>
    <name evidence="12" type="ORF">MGAL_10B019007</name>
</gene>
<dbReference type="GO" id="GO:0004197">
    <property type="term" value="F:cysteine-type endopeptidase activity"/>
    <property type="evidence" value="ECO:0007669"/>
    <property type="project" value="UniProtKB-EC"/>
</dbReference>
<dbReference type="EMBL" id="UYJE01008673">
    <property type="protein sequence ID" value="VDI66063.1"/>
    <property type="molecule type" value="Genomic_DNA"/>
</dbReference>
<dbReference type="PROSITE" id="PS00139">
    <property type="entry name" value="THIOL_PROTEASE_CYS"/>
    <property type="match status" value="1"/>
</dbReference>
<dbReference type="InterPro" id="IPR046350">
    <property type="entry name" value="Cystatin_sf"/>
</dbReference>
<dbReference type="InterPro" id="IPR013128">
    <property type="entry name" value="Peptidase_C1A"/>
</dbReference>
<feature type="domain" description="Peptidase C1A papain C-terminal" evidence="10">
    <location>
        <begin position="417"/>
        <end position="628"/>
    </location>
</feature>